<keyword evidence="4" id="KW-1185">Reference proteome</keyword>
<comment type="caution">
    <text evidence="3">The sequence shown here is derived from an EMBL/GenBank/DDBJ whole genome shotgun (WGS) entry which is preliminary data.</text>
</comment>
<organism evidence="3 4">
    <name type="scientific">Eumeta variegata</name>
    <name type="common">Bagworm moth</name>
    <name type="synonym">Eumeta japonica</name>
    <dbReference type="NCBI Taxonomy" id="151549"/>
    <lineage>
        <taxon>Eukaryota</taxon>
        <taxon>Metazoa</taxon>
        <taxon>Ecdysozoa</taxon>
        <taxon>Arthropoda</taxon>
        <taxon>Hexapoda</taxon>
        <taxon>Insecta</taxon>
        <taxon>Pterygota</taxon>
        <taxon>Neoptera</taxon>
        <taxon>Endopterygota</taxon>
        <taxon>Lepidoptera</taxon>
        <taxon>Glossata</taxon>
        <taxon>Ditrysia</taxon>
        <taxon>Tineoidea</taxon>
        <taxon>Psychidae</taxon>
        <taxon>Oiketicinae</taxon>
        <taxon>Eumeta</taxon>
    </lineage>
</organism>
<feature type="coiled-coil region" evidence="1">
    <location>
        <begin position="248"/>
        <end position="275"/>
    </location>
</feature>
<dbReference type="EMBL" id="BGZK01000458">
    <property type="protein sequence ID" value="GBP44761.1"/>
    <property type="molecule type" value="Genomic_DNA"/>
</dbReference>
<dbReference type="Proteomes" id="UP000299102">
    <property type="component" value="Unassembled WGS sequence"/>
</dbReference>
<dbReference type="Pfam" id="PF01843">
    <property type="entry name" value="DIL"/>
    <property type="match status" value="1"/>
</dbReference>
<sequence>MFTLCVRGDYGYGSVRSVDTTRPALEAVNWSAGSHNGPMPIADAGLVLRMQNRLSALQSELSRTTKRARDLEERLMTRLSSSPTNPNVERFKVEELEIENKKQKEQLDRLRAAGGGPLLAKEVNGTLILTPNPTFTTAPTLAPAMTSVGDSVSIPVKRSIYKLAPIAAPAQTKIQQLSAMQQELDRRREECIQLKSVLTNQTVNLKSLASSNYGSDVDIINEDGELASAYEAQKGINRQLQEELMAEKKFYSEHISKFKTEIDRLRDENEKYQNYKVPYNPRNCRSELPANDAMRRYNAPRLLLLLLRAPLLRPCDAFVTIFTAADFHSLALILAKSPRARVKNSLRMKSLDLHRKERVDKLSESCRRYKNQIRLLVNKLKEVGIDDVNDILENRSHILCQDSIARVINQNASFSDTITSPQNHCVSLEMAPVSRRKEREYLGMFEYKIQDEGKIVSKLVTDLKPKVAVTLLPGLPAYIMFMMLRHMDHVDDEPKMHRLMKSVRSGIKKTLKRNSDSIEYNALWLANMLRLCAVCVSLILGRIGRWSGREIARSVLSFARSVHTERDNESCFFVHVTGVHRFIRRYYVKKTFYEISETIGAIELKFDIGPSVVHNDVYKISFACFRLLNNLRQYSGDAIYQSANTPRQAQQCLRVFDLSEYRQLLSDTAVWIYQGEVISLSSTSYVQYNARNFAALNCFRMIYCAGFYTPRPLLLRRRVPTLHRCDAFVRLTSQRHRFMETFFAGLINLLERQLERLIVPAILEYEEISGLPGPGKSQSSPGTSAGPAKLKQELNYVLENLVVYSVDPPLICMIFKQLFYYICAYSLNQLLLRKDLCCWAKGLQIRYNISHLETWIKERLAEYGQKNVEDILSVLKPITQAVQLLQARKSMADVQSTVDMCSNLTAMQVCKILNMYTPAEEYEVKVTREFIHEIQKKMLERAGPDGDKQPTDTALGKCAARWRGRAGRSAVSPPSFSSPLSALLFTVDALFGHVLAIALIVSEAQTARALYERQLNPAPGAVGAPHRRRRLCNETIVVLVTHLKHRKALEIVPCAPAMISHFGPHLIRIETIGDVLIPGPQRSDYELYFSTFRIKQNLLMDSKMIFSVQFPYNPSPIRLEDIELPEVLGLQNLLVKI</sequence>
<dbReference type="PANTHER" id="PTHR16027:SF6">
    <property type="entry name" value="DILUTE DOMAIN-CONTAINING PROTEIN"/>
    <property type="match status" value="1"/>
</dbReference>
<evidence type="ECO:0000256" key="1">
    <source>
        <dbReference type="SAM" id="Coils"/>
    </source>
</evidence>
<feature type="domain" description="Dilute" evidence="2">
    <location>
        <begin position="726"/>
        <end position="941"/>
    </location>
</feature>
<dbReference type="PROSITE" id="PS51126">
    <property type="entry name" value="DILUTE"/>
    <property type="match status" value="1"/>
</dbReference>
<dbReference type="InterPro" id="IPR002710">
    <property type="entry name" value="Dilute_dom"/>
</dbReference>
<protein>
    <submittedName>
        <fullName evidence="3">Unconventional myosin-Va</fullName>
    </submittedName>
</protein>
<reference evidence="3 4" key="1">
    <citation type="journal article" date="2019" name="Commun. Biol.">
        <title>The bagworm genome reveals a unique fibroin gene that provides high tensile strength.</title>
        <authorList>
            <person name="Kono N."/>
            <person name="Nakamura H."/>
            <person name="Ohtoshi R."/>
            <person name="Tomita M."/>
            <person name="Numata K."/>
            <person name="Arakawa K."/>
        </authorList>
    </citation>
    <scope>NUCLEOTIDE SEQUENCE [LARGE SCALE GENOMIC DNA]</scope>
</reference>
<evidence type="ECO:0000313" key="4">
    <source>
        <dbReference type="Proteomes" id="UP000299102"/>
    </source>
</evidence>
<evidence type="ECO:0000259" key="2">
    <source>
        <dbReference type="PROSITE" id="PS51126"/>
    </source>
</evidence>
<dbReference type="OrthoDB" id="6108017at2759"/>
<name>A0A4C1W114_EUMVA</name>
<accession>A0A4C1W114</accession>
<dbReference type="STRING" id="151549.A0A4C1W114"/>
<keyword evidence="1" id="KW-0175">Coiled coil</keyword>
<evidence type="ECO:0000313" key="3">
    <source>
        <dbReference type="EMBL" id="GBP44761.1"/>
    </source>
</evidence>
<dbReference type="PANTHER" id="PTHR16027">
    <property type="entry name" value="DILUTE DOMAIN-CONTAINING PROTEIN YPR089W"/>
    <property type="match status" value="1"/>
</dbReference>
<dbReference type="InterPro" id="IPR052072">
    <property type="entry name" value="Vascular_dev_regulator"/>
</dbReference>
<dbReference type="GO" id="GO:0051020">
    <property type="term" value="F:GTPase binding"/>
    <property type="evidence" value="ECO:0007669"/>
    <property type="project" value="TreeGrafter"/>
</dbReference>
<dbReference type="SMART" id="SM01132">
    <property type="entry name" value="DIL"/>
    <property type="match status" value="1"/>
</dbReference>
<proteinExistence type="predicted"/>
<gene>
    <name evidence="3" type="primary">Myo5a</name>
    <name evidence="3" type="ORF">EVAR_86575_1</name>
</gene>
<feature type="coiled-coil region" evidence="1">
    <location>
        <begin position="47"/>
        <end position="113"/>
    </location>
</feature>
<dbReference type="AlphaFoldDB" id="A0A4C1W114"/>